<comment type="caution">
    <text evidence="1">The sequence shown here is derived from an EMBL/GenBank/DDBJ whole genome shotgun (WGS) entry which is preliminary data.</text>
</comment>
<protein>
    <submittedName>
        <fullName evidence="1">Uncharacterized protein</fullName>
    </submittedName>
</protein>
<evidence type="ECO:0000313" key="1">
    <source>
        <dbReference type="EMBL" id="KAI4324100.1"/>
    </source>
</evidence>
<sequence length="68" mass="7782">MENSTSFGCSSEVSSSMYDCVLCKCRVIFEVQVSWTNKNPRRRFFGCGEYDGSSSHCDFFAWFDPPTN</sequence>
<proteinExistence type="predicted"/>
<name>A0ACB9MJ21_BAUVA</name>
<accession>A0ACB9MJ21</accession>
<organism evidence="1 2">
    <name type="scientific">Bauhinia variegata</name>
    <name type="common">Purple orchid tree</name>
    <name type="synonym">Phanera variegata</name>
    <dbReference type="NCBI Taxonomy" id="167791"/>
    <lineage>
        <taxon>Eukaryota</taxon>
        <taxon>Viridiplantae</taxon>
        <taxon>Streptophyta</taxon>
        <taxon>Embryophyta</taxon>
        <taxon>Tracheophyta</taxon>
        <taxon>Spermatophyta</taxon>
        <taxon>Magnoliopsida</taxon>
        <taxon>eudicotyledons</taxon>
        <taxon>Gunneridae</taxon>
        <taxon>Pentapetalae</taxon>
        <taxon>rosids</taxon>
        <taxon>fabids</taxon>
        <taxon>Fabales</taxon>
        <taxon>Fabaceae</taxon>
        <taxon>Cercidoideae</taxon>
        <taxon>Cercideae</taxon>
        <taxon>Bauhiniinae</taxon>
        <taxon>Bauhinia</taxon>
    </lineage>
</organism>
<evidence type="ECO:0000313" key="2">
    <source>
        <dbReference type="Proteomes" id="UP000828941"/>
    </source>
</evidence>
<dbReference type="EMBL" id="CM039434">
    <property type="protein sequence ID" value="KAI4324100.1"/>
    <property type="molecule type" value="Genomic_DNA"/>
</dbReference>
<gene>
    <name evidence="1" type="ORF">L6164_023664</name>
</gene>
<dbReference type="Proteomes" id="UP000828941">
    <property type="component" value="Chromosome 9"/>
</dbReference>
<reference evidence="1 2" key="1">
    <citation type="journal article" date="2022" name="DNA Res.">
        <title>Chromosomal-level genome assembly of the orchid tree Bauhinia variegata (Leguminosae; Cercidoideae) supports the allotetraploid origin hypothesis of Bauhinia.</title>
        <authorList>
            <person name="Zhong Y."/>
            <person name="Chen Y."/>
            <person name="Zheng D."/>
            <person name="Pang J."/>
            <person name="Liu Y."/>
            <person name="Luo S."/>
            <person name="Meng S."/>
            <person name="Qian L."/>
            <person name="Wei D."/>
            <person name="Dai S."/>
            <person name="Zhou R."/>
        </authorList>
    </citation>
    <scope>NUCLEOTIDE SEQUENCE [LARGE SCALE GENOMIC DNA]</scope>
    <source>
        <strain evidence="1">BV-YZ2020</strain>
    </source>
</reference>
<keyword evidence="2" id="KW-1185">Reference proteome</keyword>